<protein>
    <submittedName>
        <fullName evidence="1">Uncharacterized protein</fullName>
    </submittedName>
</protein>
<accession>A0A0K2TGW8</accession>
<dbReference type="EMBL" id="HACA01007734">
    <property type="protein sequence ID" value="CDW25095.1"/>
    <property type="molecule type" value="Transcribed_RNA"/>
</dbReference>
<reference evidence="1" key="1">
    <citation type="submission" date="2014-05" db="EMBL/GenBank/DDBJ databases">
        <authorList>
            <person name="Chronopoulou M."/>
        </authorList>
    </citation>
    <scope>NUCLEOTIDE SEQUENCE</scope>
    <source>
        <tissue evidence="1">Whole organism</tissue>
    </source>
</reference>
<sequence>MSDGVDNSPLLIMSMNLLMSICFSSETATSRCSCRGISQGTLFDLLSCFQDLPDTDVVVGSVELSVTNEYFFNVVGLEHYMQYVDEVFICKMEVADF</sequence>
<evidence type="ECO:0000313" key="1">
    <source>
        <dbReference type="EMBL" id="CDW25095.1"/>
    </source>
</evidence>
<proteinExistence type="predicted"/>
<name>A0A0K2TGW8_LEPSM</name>
<dbReference type="AlphaFoldDB" id="A0A0K2TGW8"/>
<organism evidence="1">
    <name type="scientific">Lepeophtheirus salmonis</name>
    <name type="common">Salmon louse</name>
    <name type="synonym">Caligus salmonis</name>
    <dbReference type="NCBI Taxonomy" id="72036"/>
    <lineage>
        <taxon>Eukaryota</taxon>
        <taxon>Metazoa</taxon>
        <taxon>Ecdysozoa</taxon>
        <taxon>Arthropoda</taxon>
        <taxon>Crustacea</taxon>
        <taxon>Multicrustacea</taxon>
        <taxon>Hexanauplia</taxon>
        <taxon>Copepoda</taxon>
        <taxon>Siphonostomatoida</taxon>
        <taxon>Caligidae</taxon>
        <taxon>Lepeophtheirus</taxon>
    </lineage>
</organism>